<dbReference type="EMBL" id="CP049055">
    <property type="protein sequence ID" value="QII11509.1"/>
    <property type="molecule type" value="Genomic_DNA"/>
</dbReference>
<proteinExistence type="predicted"/>
<organism evidence="1 2">
    <name type="scientific">Kuenenia stuttgartiensis</name>
    <dbReference type="NCBI Taxonomy" id="174633"/>
    <lineage>
        <taxon>Bacteria</taxon>
        <taxon>Pseudomonadati</taxon>
        <taxon>Planctomycetota</taxon>
        <taxon>Candidatus Brocadiia</taxon>
        <taxon>Candidatus Brocadiales</taxon>
        <taxon>Candidatus Brocadiaceae</taxon>
        <taxon>Candidatus Kuenenia</taxon>
    </lineage>
</organism>
<protein>
    <submittedName>
        <fullName evidence="1">Uncharacterized protein</fullName>
    </submittedName>
</protein>
<dbReference type="AlphaFoldDB" id="A0A6G7GQC2"/>
<sequence>MTSFKEDWRVDHKKRKESGSWDVYVIARKIVVATLYQLDL</sequence>
<name>A0A6G7GQC2_KUEST</name>
<gene>
    <name evidence="1" type="ORF">KsCSTR_21300</name>
</gene>
<accession>A0A6G7GQC2</accession>
<reference evidence="1 2" key="1">
    <citation type="submission" date="2020-02" db="EMBL/GenBank/DDBJ databases">
        <title>Newly sequenced genome of strain CSTR1 showed variability in Candidatus Kuenenia stuttgartiensis genomes.</title>
        <authorList>
            <person name="Ding C."/>
            <person name="Adrian L."/>
        </authorList>
    </citation>
    <scope>NUCLEOTIDE SEQUENCE [LARGE SCALE GENOMIC DNA]</scope>
    <source>
        <strain evidence="1 2">CSTR1</strain>
    </source>
</reference>
<evidence type="ECO:0000313" key="1">
    <source>
        <dbReference type="EMBL" id="QII11509.1"/>
    </source>
</evidence>
<dbReference type="Proteomes" id="UP000501926">
    <property type="component" value="Chromosome"/>
</dbReference>
<evidence type="ECO:0000313" key="2">
    <source>
        <dbReference type="Proteomes" id="UP000501926"/>
    </source>
</evidence>